<feature type="compositionally biased region" description="Basic residues" evidence="1">
    <location>
        <begin position="1"/>
        <end position="12"/>
    </location>
</feature>
<evidence type="ECO:0000313" key="3">
    <source>
        <dbReference type="EMBL" id="CAH1258160.1"/>
    </source>
</evidence>
<feature type="transmembrane region" description="Helical" evidence="2">
    <location>
        <begin position="26"/>
        <end position="52"/>
    </location>
</feature>
<keyword evidence="2" id="KW-1133">Transmembrane helix</keyword>
<dbReference type="Proteomes" id="UP000838412">
    <property type="component" value="Chromosome 3"/>
</dbReference>
<name>A0A8J9ZMK4_BRALA</name>
<proteinExistence type="predicted"/>
<feature type="region of interest" description="Disordered" evidence="1">
    <location>
        <begin position="69"/>
        <end position="105"/>
    </location>
</feature>
<protein>
    <submittedName>
        <fullName evidence="3">Hypp1970 protein</fullName>
    </submittedName>
</protein>
<reference evidence="3" key="1">
    <citation type="submission" date="2022-01" db="EMBL/GenBank/DDBJ databases">
        <authorList>
            <person name="Braso-Vives M."/>
        </authorList>
    </citation>
    <scope>NUCLEOTIDE SEQUENCE</scope>
</reference>
<sequence length="105" mass="11932">MYRKPPGFRRTRSRVEPFPDHGSSIFLSWFLILAVLVIVTIVLLTISLRPLFLEESPMKKELMNAQEKTMKTVCPDTGTAAKGKTGQSWRKGQNKRRGNRGGNAW</sequence>
<evidence type="ECO:0000313" key="4">
    <source>
        <dbReference type="Proteomes" id="UP000838412"/>
    </source>
</evidence>
<evidence type="ECO:0000256" key="2">
    <source>
        <dbReference type="SAM" id="Phobius"/>
    </source>
</evidence>
<gene>
    <name evidence="3" type="primary">Hypp1970</name>
    <name evidence="3" type="ORF">BLAG_LOCUS15823</name>
</gene>
<evidence type="ECO:0000256" key="1">
    <source>
        <dbReference type="SAM" id="MobiDB-lite"/>
    </source>
</evidence>
<dbReference type="EMBL" id="OV696688">
    <property type="protein sequence ID" value="CAH1258160.1"/>
    <property type="molecule type" value="Genomic_DNA"/>
</dbReference>
<organism evidence="3 4">
    <name type="scientific">Branchiostoma lanceolatum</name>
    <name type="common">Common lancelet</name>
    <name type="synonym">Amphioxus lanceolatum</name>
    <dbReference type="NCBI Taxonomy" id="7740"/>
    <lineage>
        <taxon>Eukaryota</taxon>
        <taxon>Metazoa</taxon>
        <taxon>Chordata</taxon>
        <taxon>Cephalochordata</taxon>
        <taxon>Leptocardii</taxon>
        <taxon>Amphioxiformes</taxon>
        <taxon>Branchiostomatidae</taxon>
        <taxon>Branchiostoma</taxon>
    </lineage>
</organism>
<feature type="region of interest" description="Disordered" evidence="1">
    <location>
        <begin position="1"/>
        <end position="20"/>
    </location>
</feature>
<keyword evidence="4" id="KW-1185">Reference proteome</keyword>
<keyword evidence="2" id="KW-0812">Transmembrane</keyword>
<dbReference type="AlphaFoldDB" id="A0A8J9ZMK4"/>
<keyword evidence="2" id="KW-0472">Membrane</keyword>
<accession>A0A8J9ZMK4</accession>